<gene>
    <name evidence="1" type="ORF">CS010_07865</name>
</gene>
<organism evidence="1 2">
    <name type="scientific">Streptococcus macedonicus</name>
    <name type="common">Streptococcus gallolyticus macedonicus</name>
    <dbReference type="NCBI Taxonomy" id="59310"/>
    <lineage>
        <taxon>Bacteria</taxon>
        <taxon>Bacillati</taxon>
        <taxon>Bacillota</taxon>
        <taxon>Bacilli</taxon>
        <taxon>Lactobacillales</taxon>
        <taxon>Streptococcaceae</taxon>
        <taxon>Streptococcus</taxon>
    </lineage>
</organism>
<evidence type="ECO:0008006" key="3">
    <source>
        <dbReference type="Google" id="ProtNLM"/>
    </source>
</evidence>
<proteinExistence type="predicted"/>
<sequence>MMNKFKYFFILIICGMLLVGCGKGKNGSVENKSSDTASSKTISADTVHNFETYESSEGKLDDEGIYRYSFLKNDDSVYDAMSYLDIDQILPVHNQKKINVTLGTNFVIDSYHFNLPNTVRKIWETVEGEEMEGNDGAMTEIDNGKTATPFESISAKNRKNSTTFFLSANVINTNRRSAQAVDSDINILTFQYKGSVNSAIKPNENAGNRLSYEGINLGITRNQFLDNVKIKNPIYKDEYFRYDREYDKNDTRCFISYVLDGREENGYPSYVEFTFDNEILTQINIHCTNEYLGIEVQ</sequence>
<evidence type="ECO:0000313" key="1">
    <source>
        <dbReference type="EMBL" id="PHV56474.1"/>
    </source>
</evidence>
<dbReference type="EMBL" id="PEBM01000044">
    <property type="protein sequence ID" value="PHV56474.1"/>
    <property type="molecule type" value="Genomic_DNA"/>
</dbReference>
<dbReference type="RefSeq" id="WP_099390681.1">
    <property type="nucleotide sequence ID" value="NZ_PEBM01000044.1"/>
</dbReference>
<accession>A0A2G3NSD7</accession>
<protein>
    <recommendedName>
        <fullName evidence="3">Lipoprotein</fullName>
    </recommendedName>
</protein>
<dbReference type="PROSITE" id="PS51257">
    <property type="entry name" value="PROKAR_LIPOPROTEIN"/>
    <property type="match status" value="1"/>
</dbReference>
<dbReference type="AlphaFoldDB" id="A0A2G3NSD7"/>
<reference evidence="1 2" key="1">
    <citation type="submission" date="2017-10" db="EMBL/GenBank/DDBJ databases">
        <title>Whole-genome sequence of three Streptococcus macedonicus strains isolated from Italian cheeses of the Veneto region.</title>
        <authorList>
            <person name="Treu L."/>
            <person name="De Diego-Diaz B."/>
            <person name="Papadimitriou K."/>
            <person name="Tsakalidou E."/>
            <person name="Corich V."/>
            <person name="Giacomini A."/>
        </authorList>
    </citation>
    <scope>NUCLEOTIDE SEQUENCE [LARGE SCALE GENOMIC DNA]</scope>
    <source>
        <strain evidence="1 2">27MV</strain>
    </source>
</reference>
<comment type="caution">
    <text evidence="1">The sequence shown here is derived from an EMBL/GenBank/DDBJ whole genome shotgun (WGS) entry which is preliminary data.</text>
</comment>
<name>A0A2G3NSD7_STRMC</name>
<dbReference type="Proteomes" id="UP000222913">
    <property type="component" value="Unassembled WGS sequence"/>
</dbReference>
<evidence type="ECO:0000313" key="2">
    <source>
        <dbReference type="Proteomes" id="UP000222913"/>
    </source>
</evidence>